<sequence length="66" mass="7813">MHFTPSQLVQLRRINFPAKRDSICLIFSRLRKVKNSHKLIRGNLICLSRLDTRSWLFIIFTELAPC</sequence>
<name>A0A1H9J173_9EURY</name>
<evidence type="ECO:0000313" key="1">
    <source>
        <dbReference type="EMBL" id="SEQ80583.1"/>
    </source>
</evidence>
<dbReference type="AlphaFoldDB" id="A0A1H9J173"/>
<keyword evidence="2" id="KW-1185">Reference proteome</keyword>
<reference evidence="2" key="1">
    <citation type="submission" date="2016-10" db="EMBL/GenBank/DDBJ databases">
        <authorList>
            <person name="Varghese N."/>
            <person name="Submissions S."/>
        </authorList>
    </citation>
    <scope>NUCLEOTIDE SEQUENCE [LARGE SCALE GENOMIC DNA]</scope>
    <source>
        <strain evidence="2">DSM 25055</strain>
    </source>
</reference>
<gene>
    <name evidence="1" type="ORF">SAMN04489841_2406</name>
</gene>
<dbReference type="Proteomes" id="UP000199114">
    <property type="component" value="Unassembled WGS sequence"/>
</dbReference>
<protein>
    <submittedName>
        <fullName evidence="1">Uncharacterized protein</fullName>
    </submittedName>
</protein>
<accession>A0A1H9J173</accession>
<organism evidence="1 2">
    <name type="scientific">Natrinema salaciae</name>
    <dbReference type="NCBI Taxonomy" id="1186196"/>
    <lineage>
        <taxon>Archaea</taxon>
        <taxon>Methanobacteriati</taxon>
        <taxon>Methanobacteriota</taxon>
        <taxon>Stenosarchaea group</taxon>
        <taxon>Halobacteria</taxon>
        <taxon>Halobacteriales</taxon>
        <taxon>Natrialbaceae</taxon>
        <taxon>Natrinema</taxon>
    </lineage>
</organism>
<dbReference type="EMBL" id="FOFD01000003">
    <property type="protein sequence ID" value="SEQ80583.1"/>
    <property type="molecule type" value="Genomic_DNA"/>
</dbReference>
<proteinExistence type="predicted"/>
<evidence type="ECO:0000313" key="2">
    <source>
        <dbReference type="Proteomes" id="UP000199114"/>
    </source>
</evidence>